<accession>A0A7S1SKY3</accession>
<gene>
    <name evidence="2" type="ORF">TCHU04912_LOCUS4314</name>
</gene>
<evidence type="ECO:0000256" key="1">
    <source>
        <dbReference type="SAM" id="MobiDB-lite"/>
    </source>
</evidence>
<reference evidence="2" key="1">
    <citation type="submission" date="2021-01" db="EMBL/GenBank/DDBJ databases">
        <authorList>
            <person name="Corre E."/>
            <person name="Pelletier E."/>
            <person name="Niang G."/>
            <person name="Scheremetjew M."/>
            <person name="Finn R."/>
            <person name="Kale V."/>
            <person name="Holt S."/>
            <person name="Cochrane G."/>
            <person name="Meng A."/>
            <person name="Brown T."/>
            <person name="Cohen L."/>
        </authorList>
    </citation>
    <scope>NUCLEOTIDE SEQUENCE</scope>
    <source>
        <strain evidence="2">PLY429</strain>
    </source>
</reference>
<evidence type="ECO:0000313" key="2">
    <source>
        <dbReference type="EMBL" id="CAD9202081.1"/>
    </source>
</evidence>
<feature type="compositionally biased region" description="Gly residues" evidence="1">
    <location>
        <begin position="137"/>
        <end position="146"/>
    </location>
</feature>
<feature type="region of interest" description="Disordered" evidence="1">
    <location>
        <begin position="88"/>
        <end position="114"/>
    </location>
</feature>
<feature type="compositionally biased region" description="Polar residues" evidence="1">
    <location>
        <begin position="1"/>
        <end position="12"/>
    </location>
</feature>
<feature type="region of interest" description="Disordered" evidence="1">
    <location>
        <begin position="1"/>
        <end position="42"/>
    </location>
</feature>
<sequence>MPSSEPTTTTAVIHTLASEPVGLKADLGSAESGSATGSDRGAKFGAGVSVGGHQGTHLAGVSPEGYSKLTSAPVLSRDAADMLLEMASESTPSSSTAVPTGVAAGAKGEHWPPRHVNDNTLKNGANMAPKQFADGGAVTGSGGAQQGGTPPEAAVGGDGAPHAQLSVAEFAEMMNLSHSEAAELLAMEIGDLGDMELDLEGCPCCQPGGGFGVFNI</sequence>
<dbReference type="AlphaFoldDB" id="A0A7S1SKY3"/>
<dbReference type="EMBL" id="HBGG01008577">
    <property type="protein sequence ID" value="CAD9202081.1"/>
    <property type="molecule type" value="Transcribed_RNA"/>
</dbReference>
<protein>
    <submittedName>
        <fullName evidence="2">Uncharacterized protein</fullName>
    </submittedName>
</protein>
<feature type="compositionally biased region" description="Polar residues" evidence="1">
    <location>
        <begin position="88"/>
        <end position="98"/>
    </location>
</feature>
<name>A0A7S1SKY3_9CHLO</name>
<organism evidence="2">
    <name type="scientific">Tetraselmis chuii</name>
    <dbReference type="NCBI Taxonomy" id="63592"/>
    <lineage>
        <taxon>Eukaryota</taxon>
        <taxon>Viridiplantae</taxon>
        <taxon>Chlorophyta</taxon>
        <taxon>core chlorophytes</taxon>
        <taxon>Chlorodendrophyceae</taxon>
        <taxon>Chlorodendrales</taxon>
        <taxon>Chlorodendraceae</taxon>
        <taxon>Tetraselmis</taxon>
    </lineage>
</organism>
<proteinExistence type="predicted"/>
<feature type="region of interest" description="Disordered" evidence="1">
    <location>
        <begin position="128"/>
        <end position="160"/>
    </location>
</feature>